<dbReference type="Proteomes" id="UP001164020">
    <property type="component" value="Chromosome"/>
</dbReference>
<dbReference type="EMBL" id="CP114029">
    <property type="protein sequence ID" value="WAP69303.1"/>
    <property type="molecule type" value="Genomic_DNA"/>
</dbReference>
<protein>
    <submittedName>
        <fullName evidence="1">Winged helix-turn-helix domain-containing protein</fullName>
    </submittedName>
</protein>
<proteinExistence type="predicted"/>
<keyword evidence="2" id="KW-1185">Reference proteome</keyword>
<evidence type="ECO:0000313" key="1">
    <source>
        <dbReference type="EMBL" id="WAP69303.1"/>
    </source>
</evidence>
<sequence length="337" mass="38051">MTIRASSKLDIAKLAKVRALMTGGSTEGERSAARQRAEAMAARAGMTIDEALSSLDTAPKPQAPNIFAGFDDWMEDREPGWKADRAREHAERLARDAVRRAAVLEEYGSEAGLFAYTEREALLHEAIAPLVTKWRYWTDGDGKQHRYAKIIDGMDGGSFWSLKHITPSIRDAVKGAYAWPSTLDMALREVKAWDRLRWDRGLFAGGEWSHYAEVECRISLLEHDLGAGRPAASWDDLQARFDWKRYEEERQWIDPTEREDTFLDRLEADFAALRQRYEAGPQSAPRTTAEKRAAVLSMLDNHPDMSDREIARRIGVSPQTVNTWRKKRGSAAKGDGT</sequence>
<reference evidence="1" key="1">
    <citation type="submission" date="2022-12" db="EMBL/GenBank/DDBJ databases">
        <title>Jiella pelagia sp. nov., isolated from phosphonate enriched culture of Northwest Pacific surface seawater.</title>
        <authorList>
            <person name="Shin D.Y."/>
            <person name="Hwang C.Y."/>
        </authorList>
    </citation>
    <scope>NUCLEOTIDE SEQUENCE</scope>
    <source>
        <strain evidence="1">HL-NP1</strain>
    </source>
</reference>
<dbReference type="SUPFAM" id="SSF46689">
    <property type="entry name" value="Homeodomain-like"/>
    <property type="match status" value="1"/>
</dbReference>
<dbReference type="RefSeq" id="WP_268881743.1">
    <property type="nucleotide sequence ID" value="NZ_CP114029.1"/>
</dbReference>
<dbReference type="Gene3D" id="1.10.10.60">
    <property type="entry name" value="Homeodomain-like"/>
    <property type="match status" value="1"/>
</dbReference>
<name>A0ABY7BZU7_9HYPH</name>
<evidence type="ECO:0000313" key="2">
    <source>
        <dbReference type="Proteomes" id="UP001164020"/>
    </source>
</evidence>
<accession>A0ABY7BZU7</accession>
<gene>
    <name evidence="1" type="ORF">OH818_03110</name>
</gene>
<dbReference type="InterPro" id="IPR009057">
    <property type="entry name" value="Homeodomain-like_sf"/>
</dbReference>
<organism evidence="1 2">
    <name type="scientific">Jiella pelagia</name>
    <dbReference type="NCBI Taxonomy" id="2986949"/>
    <lineage>
        <taxon>Bacteria</taxon>
        <taxon>Pseudomonadati</taxon>
        <taxon>Pseudomonadota</taxon>
        <taxon>Alphaproteobacteria</taxon>
        <taxon>Hyphomicrobiales</taxon>
        <taxon>Aurantimonadaceae</taxon>
        <taxon>Jiella</taxon>
    </lineage>
</organism>
<dbReference type="Pfam" id="PF13384">
    <property type="entry name" value="HTH_23"/>
    <property type="match status" value="1"/>
</dbReference>